<reference evidence="1" key="1">
    <citation type="submission" date="2013-07" db="EMBL/GenBank/DDBJ databases">
        <title>The genome of an arbuscular mycorrhizal fungus provides insights into the evolution of the oldest plant symbiosis.</title>
        <authorList>
            <consortium name="DOE Joint Genome Institute"/>
            <person name="Tisserant E."/>
            <person name="Malbreil M."/>
            <person name="Kuo A."/>
            <person name="Kohler A."/>
            <person name="Symeonidi A."/>
            <person name="Balestrini R."/>
            <person name="Charron P."/>
            <person name="Duensing N."/>
            <person name="Frei-dit-Frey N."/>
            <person name="Gianinazzi-Pearson V."/>
            <person name="Gilbert B."/>
            <person name="Handa Y."/>
            <person name="Hijri M."/>
            <person name="Kaul R."/>
            <person name="Kawaguchi M."/>
            <person name="Krajinski F."/>
            <person name="Lammers P."/>
            <person name="Lapierre D."/>
            <person name="Masclaux F.G."/>
            <person name="Murat C."/>
            <person name="Morin E."/>
            <person name="Ndikumana S."/>
            <person name="Pagni M."/>
            <person name="Petitpierre D."/>
            <person name="Requena N."/>
            <person name="Rosikiewicz P."/>
            <person name="Riley R."/>
            <person name="Saito K."/>
            <person name="San Clemente H."/>
            <person name="Shapiro H."/>
            <person name="van Tuinen D."/>
            <person name="Becard G."/>
            <person name="Bonfante P."/>
            <person name="Paszkowski U."/>
            <person name="Shachar-Hill Y."/>
            <person name="Young J.P."/>
            <person name="Sanders I.R."/>
            <person name="Henrissat B."/>
            <person name="Rensing S.A."/>
            <person name="Grigoriev I.V."/>
            <person name="Corradi N."/>
            <person name="Roux C."/>
            <person name="Martin F."/>
        </authorList>
    </citation>
    <scope>NUCLEOTIDE SEQUENCE</scope>
    <source>
        <strain evidence="1">DAOM 197198</strain>
    </source>
</reference>
<accession>U9ULK5</accession>
<sequence length="82" mass="9414">MGFAQNMAQCEGVHNIIMGHFRDLPRLIHVHFLIVLRTEIIDSANSTEANTGKDFQSSTSLIIGRMEKQLQLKRFWSTGRNR</sequence>
<gene>
    <name evidence="1" type="ORF">GLOINDRAFT_19562</name>
</gene>
<protein>
    <submittedName>
        <fullName evidence="1">Uncharacterized protein</fullName>
    </submittedName>
</protein>
<dbReference type="EMBL" id="KI278238">
    <property type="protein sequence ID" value="ESA19458.1"/>
    <property type="molecule type" value="Genomic_DNA"/>
</dbReference>
<dbReference type="AlphaFoldDB" id="U9ULK5"/>
<dbReference type="HOGENOM" id="CLU_2559436_0_0_1"/>
<name>U9ULK5_RHIID</name>
<evidence type="ECO:0000313" key="1">
    <source>
        <dbReference type="EMBL" id="ESA19458.1"/>
    </source>
</evidence>
<proteinExistence type="predicted"/>
<organism evidence="1">
    <name type="scientific">Rhizophagus irregularis (strain DAOM 181602 / DAOM 197198 / MUCL 43194)</name>
    <name type="common">Arbuscular mycorrhizal fungus</name>
    <name type="synonym">Glomus intraradices</name>
    <dbReference type="NCBI Taxonomy" id="747089"/>
    <lineage>
        <taxon>Eukaryota</taxon>
        <taxon>Fungi</taxon>
        <taxon>Fungi incertae sedis</taxon>
        <taxon>Mucoromycota</taxon>
        <taxon>Glomeromycotina</taxon>
        <taxon>Glomeromycetes</taxon>
        <taxon>Glomerales</taxon>
        <taxon>Glomeraceae</taxon>
        <taxon>Rhizophagus</taxon>
    </lineage>
</organism>